<dbReference type="GO" id="GO:0046872">
    <property type="term" value="F:metal ion binding"/>
    <property type="evidence" value="ECO:0007669"/>
    <property type="project" value="UniProtKB-KW"/>
</dbReference>
<dbReference type="Proteomes" id="UP000183487">
    <property type="component" value="Unassembled WGS sequence"/>
</dbReference>
<gene>
    <name evidence="4" type="ORF">SAMN05443245_2305</name>
</gene>
<dbReference type="AlphaFoldDB" id="A0A1H1CTL6"/>
<dbReference type="Gene3D" id="3.60.21.10">
    <property type="match status" value="1"/>
</dbReference>
<feature type="domain" description="Calcineurin-like phosphoesterase" evidence="3">
    <location>
        <begin position="19"/>
        <end position="154"/>
    </location>
</feature>
<keyword evidence="2" id="KW-0479">Metal-binding</keyword>
<evidence type="ECO:0000256" key="1">
    <source>
        <dbReference type="ARBA" id="ARBA00008950"/>
    </source>
</evidence>
<evidence type="ECO:0000313" key="4">
    <source>
        <dbReference type="EMBL" id="SDQ67553.1"/>
    </source>
</evidence>
<dbReference type="InterPro" id="IPR029052">
    <property type="entry name" value="Metallo-depent_PP-like"/>
</dbReference>
<dbReference type="NCBIfam" id="TIGR00040">
    <property type="entry name" value="yfcE"/>
    <property type="match status" value="1"/>
</dbReference>
<name>A0A1H1CTL6_9BURK</name>
<reference evidence="5" key="1">
    <citation type="submission" date="2016-10" db="EMBL/GenBank/DDBJ databases">
        <authorList>
            <person name="Varghese N."/>
        </authorList>
    </citation>
    <scope>NUCLEOTIDE SEQUENCE [LARGE SCALE GENOMIC DNA]</scope>
    <source>
        <strain evidence="5">GAS106B</strain>
    </source>
</reference>
<keyword evidence="5" id="KW-1185">Reference proteome</keyword>
<sequence>MPDQHDSMTALKPASSITRIGLISDTHNLVRPEALAYLAGCDAIIHAGDICNEAVLDALTQIAPVTAVRGNNDTGDWAASLQTHATLTVQQVKIRVVHDIADLGDDPRGEGVGVVVSGHSHKPSIVERDGVLFVNPGSAGPRRFKLPVSAGMLIVDGAQVRANFDSLLT</sequence>
<dbReference type="EMBL" id="FNKP01000001">
    <property type="protein sequence ID" value="SDQ67553.1"/>
    <property type="molecule type" value="Genomic_DNA"/>
</dbReference>
<proteinExistence type="inferred from homology"/>
<evidence type="ECO:0000313" key="5">
    <source>
        <dbReference type="Proteomes" id="UP000183487"/>
    </source>
</evidence>
<dbReference type="InterPro" id="IPR024654">
    <property type="entry name" value="Calcineurin-like_PHP_lpxH"/>
</dbReference>
<evidence type="ECO:0000259" key="3">
    <source>
        <dbReference type="Pfam" id="PF12850"/>
    </source>
</evidence>
<dbReference type="PANTHER" id="PTHR11124">
    <property type="entry name" value="VACUOLAR SORTING PROTEIN VPS29"/>
    <property type="match status" value="1"/>
</dbReference>
<accession>A0A1H1CTL6</accession>
<protein>
    <recommendedName>
        <fullName evidence="2">Phosphoesterase</fullName>
        <ecNumber evidence="2">3.1.4.-</ecNumber>
    </recommendedName>
</protein>
<evidence type="ECO:0000256" key="2">
    <source>
        <dbReference type="RuleBase" id="RU362039"/>
    </source>
</evidence>
<comment type="similarity">
    <text evidence="1 2">Belongs to the metallophosphoesterase superfamily. YfcE family.</text>
</comment>
<dbReference type="EC" id="3.1.4.-" evidence="2"/>
<dbReference type="Pfam" id="PF12850">
    <property type="entry name" value="Metallophos_2"/>
    <property type="match status" value="1"/>
</dbReference>
<dbReference type="GO" id="GO:0016787">
    <property type="term" value="F:hydrolase activity"/>
    <property type="evidence" value="ECO:0007669"/>
    <property type="project" value="UniProtKB-UniRule"/>
</dbReference>
<dbReference type="SUPFAM" id="SSF56300">
    <property type="entry name" value="Metallo-dependent phosphatases"/>
    <property type="match status" value="1"/>
</dbReference>
<comment type="cofactor">
    <cofactor evidence="2">
        <name>a divalent metal cation</name>
        <dbReference type="ChEBI" id="CHEBI:60240"/>
    </cofactor>
</comment>
<organism evidence="4 5">
    <name type="scientific">Paraburkholderia fungorum</name>
    <dbReference type="NCBI Taxonomy" id="134537"/>
    <lineage>
        <taxon>Bacteria</taxon>
        <taxon>Pseudomonadati</taxon>
        <taxon>Pseudomonadota</taxon>
        <taxon>Betaproteobacteria</taxon>
        <taxon>Burkholderiales</taxon>
        <taxon>Burkholderiaceae</taxon>
        <taxon>Paraburkholderia</taxon>
    </lineage>
</organism>
<dbReference type="InterPro" id="IPR000979">
    <property type="entry name" value="Phosphodiesterase_MJ0936/Vps29"/>
</dbReference>